<dbReference type="EMBL" id="JAAWWL010000001">
    <property type="protein sequence ID" value="NKI31107.1"/>
    <property type="molecule type" value="Genomic_DNA"/>
</dbReference>
<organism evidence="2 3">
    <name type="scientific">Croceivirga thetidis</name>
    <dbReference type="NCBI Taxonomy" id="2721623"/>
    <lineage>
        <taxon>Bacteria</taxon>
        <taxon>Pseudomonadati</taxon>
        <taxon>Bacteroidota</taxon>
        <taxon>Flavobacteriia</taxon>
        <taxon>Flavobacteriales</taxon>
        <taxon>Flavobacteriaceae</taxon>
        <taxon>Croceivirga</taxon>
    </lineage>
</organism>
<gene>
    <name evidence="2" type="ORF">HCU67_04070</name>
</gene>
<name>A0ABX1GQP4_9FLAO</name>
<feature type="signal peptide" evidence="1">
    <location>
        <begin position="1"/>
        <end position="19"/>
    </location>
</feature>
<protein>
    <submittedName>
        <fullName evidence="2">Type IX secretion system membrane protein PorP/SprF</fullName>
    </submittedName>
</protein>
<accession>A0ABX1GQP4</accession>
<dbReference type="NCBIfam" id="TIGR03519">
    <property type="entry name" value="T9SS_PorP_fam"/>
    <property type="match status" value="1"/>
</dbReference>
<evidence type="ECO:0000313" key="3">
    <source>
        <dbReference type="Proteomes" id="UP000718451"/>
    </source>
</evidence>
<dbReference type="Proteomes" id="UP000718451">
    <property type="component" value="Unassembled WGS sequence"/>
</dbReference>
<evidence type="ECO:0000256" key="1">
    <source>
        <dbReference type="SAM" id="SignalP"/>
    </source>
</evidence>
<keyword evidence="3" id="KW-1185">Reference proteome</keyword>
<dbReference type="InterPro" id="IPR019861">
    <property type="entry name" value="PorP/SprF_Bacteroidetes"/>
</dbReference>
<proteinExistence type="predicted"/>
<dbReference type="RefSeq" id="WP_168551301.1">
    <property type="nucleotide sequence ID" value="NZ_JAAWWL010000001.1"/>
</dbReference>
<sequence length="309" mass="35296">MNFRLLYFFFLLVVSTLQAQIYNEAERIEYSQYMYNSFTVNPAMTGIEGTPNFTINYRTELIRDFNHYTRESALVSFPAKKNIAFGFSIINDEFDNIQYTYFDLASAYVLKLGGNADLSFGLKVRGNLLDHRFPETAIQPLQNFYDGLVNRFVFNIGAGAVYSNDWFFAGVSIPSFLSTVHYDIAALAVDTRNLPVVFHSGYVFFLNKDISFMPMVYSRIQNSETTDIDVAANFLFQDKVGLNAVYRFGDHYAVFANFQVFKSLLISLGYGNQTSIRTEGSATSNDGIFQITLRYESVLKRGNKLFTRF</sequence>
<feature type="chain" id="PRO_5046285142" evidence="1">
    <location>
        <begin position="20"/>
        <end position="309"/>
    </location>
</feature>
<comment type="caution">
    <text evidence="2">The sequence shown here is derived from an EMBL/GenBank/DDBJ whole genome shotgun (WGS) entry which is preliminary data.</text>
</comment>
<dbReference type="Pfam" id="PF11751">
    <property type="entry name" value="PorP_SprF"/>
    <property type="match status" value="1"/>
</dbReference>
<evidence type="ECO:0000313" key="2">
    <source>
        <dbReference type="EMBL" id="NKI31107.1"/>
    </source>
</evidence>
<keyword evidence="1" id="KW-0732">Signal</keyword>
<reference evidence="2 3" key="1">
    <citation type="submission" date="2020-04" db="EMBL/GenBank/DDBJ databases">
        <authorList>
            <person name="Yoon J."/>
        </authorList>
    </citation>
    <scope>NUCLEOTIDE SEQUENCE [LARGE SCALE GENOMIC DNA]</scope>
    <source>
        <strain evidence="2 3">DJ-13</strain>
    </source>
</reference>